<proteinExistence type="predicted"/>
<organism evidence="1">
    <name type="scientific">Anguilla anguilla</name>
    <name type="common">European freshwater eel</name>
    <name type="synonym">Muraena anguilla</name>
    <dbReference type="NCBI Taxonomy" id="7936"/>
    <lineage>
        <taxon>Eukaryota</taxon>
        <taxon>Metazoa</taxon>
        <taxon>Chordata</taxon>
        <taxon>Craniata</taxon>
        <taxon>Vertebrata</taxon>
        <taxon>Euteleostomi</taxon>
        <taxon>Actinopterygii</taxon>
        <taxon>Neopterygii</taxon>
        <taxon>Teleostei</taxon>
        <taxon>Anguilliformes</taxon>
        <taxon>Anguillidae</taxon>
        <taxon>Anguilla</taxon>
    </lineage>
</organism>
<reference evidence="1" key="1">
    <citation type="submission" date="2014-11" db="EMBL/GenBank/DDBJ databases">
        <authorList>
            <person name="Amaro Gonzalez C."/>
        </authorList>
    </citation>
    <scope>NUCLEOTIDE SEQUENCE</scope>
</reference>
<evidence type="ECO:0000313" key="1">
    <source>
        <dbReference type="EMBL" id="JAH88331.1"/>
    </source>
</evidence>
<dbReference type="AlphaFoldDB" id="A0A0E9WDG1"/>
<name>A0A0E9WDG1_ANGAN</name>
<dbReference type="EMBL" id="GBXM01020246">
    <property type="protein sequence ID" value="JAH88331.1"/>
    <property type="molecule type" value="Transcribed_RNA"/>
</dbReference>
<accession>A0A0E9WDG1</accession>
<reference evidence="1" key="2">
    <citation type="journal article" date="2015" name="Fish Shellfish Immunol.">
        <title>Early steps in the European eel (Anguilla anguilla)-Vibrio vulnificus interaction in the gills: Role of the RtxA13 toxin.</title>
        <authorList>
            <person name="Callol A."/>
            <person name="Pajuelo D."/>
            <person name="Ebbesson L."/>
            <person name="Teles M."/>
            <person name="MacKenzie S."/>
            <person name="Amaro C."/>
        </authorList>
    </citation>
    <scope>NUCLEOTIDE SEQUENCE</scope>
</reference>
<sequence length="29" mass="3467">MYLQLGTNKILFFLQKAISKIMSLYNQME</sequence>
<protein>
    <submittedName>
        <fullName evidence="1">Uncharacterized protein</fullName>
    </submittedName>
</protein>